<feature type="compositionally biased region" description="Basic and acidic residues" evidence="1">
    <location>
        <begin position="1"/>
        <end position="32"/>
    </location>
</feature>
<evidence type="ECO:0000313" key="3">
    <source>
        <dbReference type="EMBL" id="TDD66005.1"/>
    </source>
</evidence>
<comment type="caution">
    <text evidence="3">The sequence shown here is derived from an EMBL/GenBank/DDBJ whole genome shotgun (WGS) entry which is preliminary data.</text>
</comment>
<dbReference type="Pfam" id="PF12730">
    <property type="entry name" value="ABC2_membrane_4"/>
    <property type="match status" value="1"/>
</dbReference>
<evidence type="ECO:0000256" key="1">
    <source>
        <dbReference type="SAM" id="MobiDB-lite"/>
    </source>
</evidence>
<dbReference type="Proteomes" id="UP000294513">
    <property type="component" value="Unassembled WGS sequence"/>
</dbReference>
<evidence type="ECO:0000313" key="4">
    <source>
        <dbReference type="Proteomes" id="UP000294513"/>
    </source>
</evidence>
<dbReference type="AlphaFoldDB" id="A0A4R5A3C7"/>
<dbReference type="EMBL" id="SMKU01000396">
    <property type="protein sequence ID" value="TDD66005.1"/>
    <property type="molecule type" value="Genomic_DNA"/>
</dbReference>
<keyword evidence="4" id="KW-1185">Reference proteome</keyword>
<feature type="transmembrane region" description="Helical" evidence="2">
    <location>
        <begin position="243"/>
        <end position="268"/>
    </location>
</feature>
<keyword evidence="2" id="KW-0472">Membrane</keyword>
<sequence length="403" mass="41594">MDPRADAGARRRGADRADLQPSDERDGADRRPAGHHRARAADRRHVRAGAGGPVPARGARALAASGRPVRPARRGRRDRGGRSGRRPDGDRAGRGRHRRPRRRARHPAARGDAAQRVAGGGVHGADRGQRRVRGGGVVIDAIAAEWYKLRTVRSTAYVLGTVAAFLLLCALWSWYAARYWDGLSAPRRAEFRSAPAEQPLTLALPVCAAVLGALTMTSEYATGMIRTSLAALPHRLRLFSAKALVAGTVMLAAGLVSGPAALLAGKAIVGGRPMRAFDAPVADHVPHLLVTGAVTAAVTLIALGLGAVLRSTAATITIAVALLFVSPMLAGLVPAPYGTRIWSVLPGSLADQIAAAPGTAAGSAPGTADGHGALPAPVAAALLVAYVAAALGAGAWSFLRRDA</sequence>
<accession>A0A4R5A3C7</accession>
<proteinExistence type="predicted"/>
<keyword evidence="2" id="KW-0812">Transmembrane</keyword>
<evidence type="ECO:0000256" key="2">
    <source>
        <dbReference type="SAM" id="Phobius"/>
    </source>
</evidence>
<organism evidence="3 4">
    <name type="scientific">Actinomadura rubrisoli</name>
    <dbReference type="NCBI Taxonomy" id="2530368"/>
    <lineage>
        <taxon>Bacteria</taxon>
        <taxon>Bacillati</taxon>
        <taxon>Actinomycetota</taxon>
        <taxon>Actinomycetes</taxon>
        <taxon>Streptosporangiales</taxon>
        <taxon>Thermomonosporaceae</taxon>
        <taxon>Actinomadura</taxon>
    </lineage>
</organism>
<feature type="compositionally biased region" description="Low complexity" evidence="1">
    <location>
        <begin position="53"/>
        <end position="69"/>
    </location>
</feature>
<feature type="compositionally biased region" description="Basic residues" evidence="1">
    <location>
        <begin position="94"/>
        <end position="108"/>
    </location>
</feature>
<gene>
    <name evidence="3" type="ORF">E1298_40820</name>
</gene>
<feature type="compositionally biased region" description="Basic residues" evidence="1">
    <location>
        <begin position="33"/>
        <end position="47"/>
    </location>
</feature>
<feature type="transmembrane region" description="Helical" evidence="2">
    <location>
        <begin position="316"/>
        <end position="337"/>
    </location>
</feature>
<feature type="region of interest" description="Disordered" evidence="1">
    <location>
        <begin position="1"/>
        <end position="128"/>
    </location>
</feature>
<protein>
    <recommendedName>
        <fullName evidence="5">ABC transporter permease</fullName>
    </recommendedName>
</protein>
<feature type="transmembrane region" description="Helical" evidence="2">
    <location>
        <begin position="288"/>
        <end position="309"/>
    </location>
</feature>
<feature type="compositionally biased region" description="Basic and acidic residues" evidence="1">
    <location>
        <begin position="78"/>
        <end position="93"/>
    </location>
</feature>
<keyword evidence="2" id="KW-1133">Transmembrane helix</keyword>
<feature type="transmembrane region" description="Helical" evidence="2">
    <location>
        <begin position="378"/>
        <end position="399"/>
    </location>
</feature>
<evidence type="ECO:0008006" key="5">
    <source>
        <dbReference type="Google" id="ProtNLM"/>
    </source>
</evidence>
<reference evidence="3 4" key="1">
    <citation type="submission" date="2019-03" db="EMBL/GenBank/DDBJ databases">
        <title>Draft genome sequences of novel Actinobacteria.</title>
        <authorList>
            <person name="Sahin N."/>
            <person name="Ay H."/>
            <person name="Saygin H."/>
        </authorList>
    </citation>
    <scope>NUCLEOTIDE SEQUENCE [LARGE SCALE GENOMIC DNA]</scope>
    <source>
        <strain evidence="3 4">H3C3</strain>
    </source>
</reference>
<feature type="transmembrane region" description="Helical" evidence="2">
    <location>
        <begin position="202"/>
        <end position="222"/>
    </location>
</feature>
<feature type="transmembrane region" description="Helical" evidence="2">
    <location>
        <begin position="156"/>
        <end position="177"/>
    </location>
</feature>
<name>A0A4R5A3C7_9ACTN</name>
<dbReference type="OrthoDB" id="5188656at2"/>